<dbReference type="Proteomes" id="UP000887540">
    <property type="component" value="Unplaced"/>
</dbReference>
<accession>A0A914C7H3</accession>
<organism evidence="1 2">
    <name type="scientific">Acrobeloides nanus</name>
    <dbReference type="NCBI Taxonomy" id="290746"/>
    <lineage>
        <taxon>Eukaryota</taxon>
        <taxon>Metazoa</taxon>
        <taxon>Ecdysozoa</taxon>
        <taxon>Nematoda</taxon>
        <taxon>Chromadorea</taxon>
        <taxon>Rhabditida</taxon>
        <taxon>Tylenchina</taxon>
        <taxon>Cephalobomorpha</taxon>
        <taxon>Cephaloboidea</taxon>
        <taxon>Cephalobidae</taxon>
        <taxon>Acrobeloides</taxon>
    </lineage>
</organism>
<proteinExistence type="predicted"/>
<evidence type="ECO:0000313" key="1">
    <source>
        <dbReference type="Proteomes" id="UP000887540"/>
    </source>
</evidence>
<keyword evidence="1" id="KW-1185">Reference proteome</keyword>
<dbReference type="AlphaFoldDB" id="A0A914C7H3"/>
<protein>
    <submittedName>
        <fullName evidence="2">Uncharacterized protein</fullName>
    </submittedName>
</protein>
<name>A0A914C7H3_9BILA</name>
<evidence type="ECO:0000313" key="2">
    <source>
        <dbReference type="WBParaSite" id="ACRNAN_Path_473.g1785.t1"/>
    </source>
</evidence>
<sequence>ELNSSADVSKALLSLKVSNSSSAAGIIDAMLFASGVGEACYGNKQCNIYDNSWVYVIIGASLNQVNINLFETVLGSTIEDDGAVTISWNTNNQLLK</sequence>
<reference evidence="2" key="1">
    <citation type="submission" date="2022-11" db="UniProtKB">
        <authorList>
            <consortium name="WormBaseParasite"/>
        </authorList>
    </citation>
    <scope>IDENTIFICATION</scope>
</reference>
<dbReference type="WBParaSite" id="ACRNAN_Path_473.g1785.t1">
    <property type="protein sequence ID" value="ACRNAN_Path_473.g1785.t1"/>
    <property type="gene ID" value="ACRNAN_Path_473.g1785"/>
</dbReference>